<name>A0A0C2CR07_9BACT</name>
<dbReference type="Gene3D" id="3.40.50.1820">
    <property type="entry name" value="alpha/beta hydrolase"/>
    <property type="match status" value="1"/>
</dbReference>
<organism evidence="2 3">
    <name type="scientific">Enhygromyxa salina</name>
    <dbReference type="NCBI Taxonomy" id="215803"/>
    <lineage>
        <taxon>Bacteria</taxon>
        <taxon>Pseudomonadati</taxon>
        <taxon>Myxococcota</taxon>
        <taxon>Polyangia</taxon>
        <taxon>Nannocystales</taxon>
        <taxon>Nannocystaceae</taxon>
        <taxon>Enhygromyxa</taxon>
    </lineage>
</organism>
<feature type="domain" description="Fungal lipase-type" evidence="1">
    <location>
        <begin position="151"/>
        <end position="235"/>
    </location>
</feature>
<dbReference type="InterPro" id="IPR029058">
    <property type="entry name" value="AB_hydrolase_fold"/>
</dbReference>
<dbReference type="RefSeq" id="WP_165704127.1">
    <property type="nucleotide sequence ID" value="NZ_JMCC02000148.1"/>
</dbReference>
<evidence type="ECO:0000259" key="1">
    <source>
        <dbReference type="Pfam" id="PF01764"/>
    </source>
</evidence>
<dbReference type="InterPro" id="IPR002921">
    <property type="entry name" value="Fungal_lipase-type"/>
</dbReference>
<accession>A0A0C2CR07</accession>
<dbReference type="SUPFAM" id="SSF53474">
    <property type="entry name" value="alpha/beta-Hydrolases"/>
    <property type="match status" value="1"/>
</dbReference>
<comment type="caution">
    <text evidence="2">The sequence shown here is derived from an EMBL/GenBank/DDBJ whole genome shotgun (WGS) entry which is preliminary data.</text>
</comment>
<gene>
    <name evidence="2" type="ORF">DB30_01869</name>
</gene>
<dbReference type="AlphaFoldDB" id="A0A0C2CR07"/>
<reference evidence="2 3" key="1">
    <citation type="submission" date="2014-12" db="EMBL/GenBank/DDBJ databases">
        <title>Genome assembly of Enhygromyxa salina DSM 15201.</title>
        <authorList>
            <person name="Sharma G."/>
            <person name="Subramanian S."/>
        </authorList>
    </citation>
    <scope>NUCLEOTIDE SEQUENCE [LARGE SCALE GENOMIC DNA]</scope>
    <source>
        <strain evidence="2 3">DSM 15201</strain>
    </source>
</reference>
<protein>
    <recommendedName>
        <fullName evidence="1">Fungal lipase-type domain-containing protein</fullName>
    </recommendedName>
</protein>
<evidence type="ECO:0000313" key="2">
    <source>
        <dbReference type="EMBL" id="KIG12135.1"/>
    </source>
</evidence>
<proteinExistence type="predicted"/>
<sequence length="353" mass="37729">MGADADRVQLCLSLVAYAGGIGEPARRASALHQCIAGWLAGLPVTSDQEIVWGPASFRLCWQANAPALVVFVTRSRRPDDDACYVVIRGGAPLSVWDHTVESLGWFEQEPWVWARNPGDLAPAVCSGLHRQLDVIRELTVEEQLPGAGRSLAEFLAASVNALDSDRKLPVHVVGHGIGGALASVVALWLRDTQGSGASRDVGWDPARHAKLHCMAFAAPTAGNGDFAIYISERLGVELELIHNSLDHAAALWDTQTLVGLPDLYRPHVNEPTVVRVVVEALGNELERHGVEYEQPPARVLPGALNTSLPPSYAAQAAYQHLHAYVELLGLGGQIDVDAILGLCSGTDDGPIAQ</sequence>
<dbReference type="Proteomes" id="UP000031599">
    <property type="component" value="Unassembled WGS sequence"/>
</dbReference>
<evidence type="ECO:0000313" key="3">
    <source>
        <dbReference type="Proteomes" id="UP000031599"/>
    </source>
</evidence>
<dbReference type="EMBL" id="JMCC02000148">
    <property type="protein sequence ID" value="KIG12135.1"/>
    <property type="molecule type" value="Genomic_DNA"/>
</dbReference>
<dbReference type="Pfam" id="PF01764">
    <property type="entry name" value="Lipase_3"/>
    <property type="match status" value="1"/>
</dbReference>
<dbReference type="GO" id="GO:0006629">
    <property type="term" value="P:lipid metabolic process"/>
    <property type="evidence" value="ECO:0007669"/>
    <property type="project" value="InterPro"/>
</dbReference>